<name>A0A402APM5_9CHLR</name>
<feature type="transmembrane region" description="Helical" evidence="1">
    <location>
        <begin position="57"/>
        <end position="81"/>
    </location>
</feature>
<gene>
    <name evidence="2" type="ORF">KDK_48670</name>
</gene>
<keyword evidence="1" id="KW-1133">Transmembrane helix</keyword>
<dbReference type="OrthoDB" id="155338at2"/>
<protein>
    <recommendedName>
        <fullName evidence="4">DUF2232 domain-containing protein</fullName>
    </recommendedName>
</protein>
<evidence type="ECO:0000313" key="3">
    <source>
        <dbReference type="Proteomes" id="UP000287188"/>
    </source>
</evidence>
<keyword evidence="1" id="KW-0472">Membrane</keyword>
<evidence type="ECO:0008006" key="4">
    <source>
        <dbReference type="Google" id="ProtNLM"/>
    </source>
</evidence>
<comment type="caution">
    <text evidence="2">The sequence shown here is derived from an EMBL/GenBank/DDBJ whole genome shotgun (WGS) entry which is preliminary data.</text>
</comment>
<organism evidence="2 3">
    <name type="scientific">Dictyobacter kobayashii</name>
    <dbReference type="NCBI Taxonomy" id="2014872"/>
    <lineage>
        <taxon>Bacteria</taxon>
        <taxon>Bacillati</taxon>
        <taxon>Chloroflexota</taxon>
        <taxon>Ktedonobacteria</taxon>
        <taxon>Ktedonobacterales</taxon>
        <taxon>Dictyobacteraceae</taxon>
        <taxon>Dictyobacter</taxon>
    </lineage>
</organism>
<accession>A0A402APM5</accession>
<feature type="transmembrane region" description="Helical" evidence="1">
    <location>
        <begin position="20"/>
        <end position="50"/>
    </location>
</feature>
<feature type="transmembrane region" description="Helical" evidence="1">
    <location>
        <begin position="140"/>
        <end position="157"/>
    </location>
</feature>
<sequence length="250" mass="27680">MFRNLRAIEIAEGALLADIAVAFQFLVIILPVGGGFFTMLNIIVFTVLVLRQGLYVGALSIATAIFLLCILVGPHGAASLFTDGLAGGFLGLAMKYRLPHLLIVLLGALAASIYLFGLTIGVAWLTGVPFATYIRGIHRAYNLVLPIVALVAQRLGLGAFWQHNLYPLVTSLSQWIFTYWLVTFYVLLLLVCIPAILVLYAADNSFVRMLGYNVRPLLEGKVGHWVHRARHRVVTLILKRKARVRRWNKA</sequence>
<evidence type="ECO:0000256" key="1">
    <source>
        <dbReference type="SAM" id="Phobius"/>
    </source>
</evidence>
<proteinExistence type="predicted"/>
<dbReference type="EMBL" id="BIFS01000001">
    <property type="protein sequence ID" value="GCE21067.1"/>
    <property type="molecule type" value="Genomic_DNA"/>
</dbReference>
<dbReference type="RefSeq" id="WP_126552625.1">
    <property type="nucleotide sequence ID" value="NZ_BIFS01000001.1"/>
</dbReference>
<dbReference type="Proteomes" id="UP000287188">
    <property type="component" value="Unassembled WGS sequence"/>
</dbReference>
<dbReference type="AlphaFoldDB" id="A0A402APM5"/>
<feature type="transmembrane region" description="Helical" evidence="1">
    <location>
        <begin position="177"/>
        <end position="202"/>
    </location>
</feature>
<reference evidence="3" key="1">
    <citation type="submission" date="2018-12" db="EMBL/GenBank/DDBJ databases">
        <title>Tengunoibacter tsumagoiensis gen. nov., sp. nov., Dictyobacter kobayashii sp. nov., D. alpinus sp. nov., and D. joshuensis sp. nov. and description of Dictyobacteraceae fam. nov. within the order Ktedonobacterales isolated from Tengu-no-mugimeshi.</title>
        <authorList>
            <person name="Wang C.M."/>
            <person name="Zheng Y."/>
            <person name="Sakai Y."/>
            <person name="Toyoda A."/>
            <person name="Minakuchi Y."/>
            <person name="Abe K."/>
            <person name="Yokota A."/>
            <person name="Yabe S."/>
        </authorList>
    </citation>
    <scope>NUCLEOTIDE SEQUENCE [LARGE SCALE GENOMIC DNA]</scope>
    <source>
        <strain evidence="3">Uno11</strain>
    </source>
</reference>
<feature type="transmembrane region" description="Helical" evidence="1">
    <location>
        <begin position="101"/>
        <end position="128"/>
    </location>
</feature>
<keyword evidence="1" id="KW-0812">Transmembrane</keyword>
<evidence type="ECO:0000313" key="2">
    <source>
        <dbReference type="EMBL" id="GCE21067.1"/>
    </source>
</evidence>
<keyword evidence="3" id="KW-1185">Reference proteome</keyword>